<keyword evidence="4" id="KW-1185">Reference proteome</keyword>
<dbReference type="SUPFAM" id="SSF56601">
    <property type="entry name" value="beta-lactamase/transpeptidase-like"/>
    <property type="match status" value="1"/>
</dbReference>
<proteinExistence type="predicted"/>
<feature type="domain" description="Beta-lactamase-related" evidence="2">
    <location>
        <begin position="54"/>
        <end position="349"/>
    </location>
</feature>
<dbReference type="Proteomes" id="UP000578449">
    <property type="component" value="Unassembled WGS sequence"/>
</dbReference>
<dbReference type="Gene3D" id="3.40.710.10">
    <property type="entry name" value="DD-peptidase/beta-lactamase superfamily"/>
    <property type="match status" value="1"/>
</dbReference>
<name>A0A840PEY8_9ACTN</name>
<accession>A0A840PEY8</accession>
<comment type="caution">
    <text evidence="3">The sequence shown here is derived from an EMBL/GenBank/DDBJ whole genome shotgun (WGS) entry which is preliminary data.</text>
</comment>
<dbReference type="AlphaFoldDB" id="A0A840PEY8"/>
<feature type="transmembrane region" description="Helical" evidence="1">
    <location>
        <begin position="437"/>
        <end position="455"/>
    </location>
</feature>
<evidence type="ECO:0000313" key="4">
    <source>
        <dbReference type="Proteomes" id="UP000578449"/>
    </source>
</evidence>
<organism evidence="3 4">
    <name type="scientific">Thermocatellispora tengchongensis</name>
    <dbReference type="NCBI Taxonomy" id="1073253"/>
    <lineage>
        <taxon>Bacteria</taxon>
        <taxon>Bacillati</taxon>
        <taxon>Actinomycetota</taxon>
        <taxon>Actinomycetes</taxon>
        <taxon>Streptosporangiales</taxon>
        <taxon>Streptosporangiaceae</taxon>
        <taxon>Thermocatellispora</taxon>
    </lineage>
</organism>
<dbReference type="Pfam" id="PF00144">
    <property type="entry name" value="Beta-lactamase"/>
    <property type="match status" value="1"/>
</dbReference>
<dbReference type="InterPro" id="IPR012338">
    <property type="entry name" value="Beta-lactam/transpept-like"/>
</dbReference>
<gene>
    <name evidence="3" type="ORF">HNP84_004337</name>
</gene>
<evidence type="ECO:0000313" key="3">
    <source>
        <dbReference type="EMBL" id="MBB5134605.1"/>
    </source>
</evidence>
<dbReference type="InterPro" id="IPR050491">
    <property type="entry name" value="AmpC-like"/>
</dbReference>
<keyword evidence="1" id="KW-0472">Membrane</keyword>
<dbReference type="InterPro" id="IPR001466">
    <property type="entry name" value="Beta-lactam-related"/>
</dbReference>
<sequence length="496" mass="51465">MPERPTKIIIVAVLAAVVALVATLIAPHGPKLGEETTGDAALAEAVRRAAWPAAGHVGLAVALTENGSIRTAGLGTTRLRDGKPVDARTPFEFGSVIKTMTAMILADMAAKGEVSPRTTLAEILPRLRGTAVAAISLEELAGQRSGVPSIPSSFGIPALIAGETGGNPYRGRSPGDVIADAARAVPAGRGEIAYSNHGFALLGQALAARAGTTYEALLRERVLGPLGMRDTVLIADAARLPGERAHGHLTSGQEAVPWSSDGYAPTGAGGWSTAEDLARFVAATLAGRAPGASATTPRWKIAGDDFIGYGWRTTGGITWHDGSTGGFSSYVGLDRRTGRGVVVLGNSSASVGYIGLALLGKRTPAHGDMLLSQTPMIVITALALLAVARTAEVAARRRARRLLPLPDRLKLISMAWRGLVLLAAIWTLGAWNIVWPALWPVAAALLCAGVTMGALRAPRLPLARAPRPRLRWTTTTASLLLWTCAAAAVAIAWAGR</sequence>
<keyword evidence="1" id="KW-0812">Transmembrane</keyword>
<feature type="transmembrane region" description="Helical" evidence="1">
    <location>
        <begin position="370"/>
        <end position="388"/>
    </location>
</feature>
<dbReference type="PANTHER" id="PTHR46825">
    <property type="entry name" value="D-ALANYL-D-ALANINE-CARBOXYPEPTIDASE/ENDOPEPTIDASE AMPH"/>
    <property type="match status" value="1"/>
</dbReference>
<dbReference type="RefSeq" id="WP_185051484.1">
    <property type="nucleotide sequence ID" value="NZ_BAABIX010000007.1"/>
</dbReference>
<dbReference type="EMBL" id="JACHGN010000008">
    <property type="protein sequence ID" value="MBB5134605.1"/>
    <property type="molecule type" value="Genomic_DNA"/>
</dbReference>
<keyword evidence="1" id="KW-1133">Transmembrane helix</keyword>
<evidence type="ECO:0000259" key="2">
    <source>
        <dbReference type="Pfam" id="PF00144"/>
    </source>
</evidence>
<feature type="transmembrane region" description="Helical" evidence="1">
    <location>
        <begin position="409"/>
        <end position="431"/>
    </location>
</feature>
<reference evidence="3 4" key="1">
    <citation type="submission" date="2020-08" db="EMBL/GenBank/DDBJ databases">
        <title>Genomic Encyclopedia of Type Strains, Phase IV (KMG-IV): sequencing the most valuable type-strain genomes for metagenomic binning, comparative biology and taxonomic classification.</title>
        <authorList>
            <person name="Goeker M."/>
        </authorList>
    </citation>
    <scope>NUCLEOTIDE SEQUENCE [LARGE SCALE GENOMIC DNA]</scope>
    <source>
        <strain evidence="3 4">DSM 45615</strain>
    </source>
</reference>
<dbReference type="PANTHER" id="PTHR46825:SF9">
    <property type="entry name" value="BETA-LACTAMASE-RELATED DOMAIN-CONTAINING PROTEIN"/>
    <property type="match status" value="1"/>
</dbReference>
<protein>
    <submittedName>
        <fullName evidence="3">CubicO group peptidase (Beta-lactamase class C family)</fullName>
    </submittedName>
</protein>
<feature type="transmembrane region" description="Helical" evidence="1">
    <location>
        <begin position="6"/>
        <end position="26"/>
    </location>
</feature>
<feature type="transmembrane region" description="Helical" evidence="1">
    <location>
        <begin position="476"/>
        <end position="495"/>
    </location>
</feature>
<evidence type="ECO:0000256" key="1">
    <source>
        <dbReference type="SAM" id="Phobius"/>
    </source>
</evidence>